<name>A0AAN8ISV1_TRICO</name>
<comment type="caution">
    <text evidence="2">The sequence shown here is derived from an EMBL/GenBank/DDBJ whole genome shotgun (WGS) entry which is preliminary data.</text>
</comment>
<keyword evidence="3" id="KW-1185">Reference proteome</keyword>
<gene>
    <name evidence="2" type="ORF">GCK32_006695</name>
</gene>
<dbReference type="EMBL" id="WIXE01005486">
    <property type="protein sequence ID" value="KAK5982158.1"/>
    <property type="molecule type" value="Genomic_DNA"/>
</dbReference>
<organism evidence="2 3">
    <name type="scientific">Trichostrongylus colubriformis</name>
    <name type="common">Black scour worm</name>
    <dbReference type="NCBI Taxonomy" id="6319"/>
    <lineage>
        <taxon>Eukaryota</taxon>
        <taxon>Metazoa</taxon>
        <taxon>Ecdysozoa</taxon>
        <taxon>Nematoda</taxon>
        <taxon>Chromadorea</taxon>
        <taxon>Rhabditida</taxon>
        <taxon>Rhabditina</taxon>
        <taxon>Rhabditomorpha</taxon>
        <taxon>Strongyloidea</taxon>
        <taxon>Trichostrongylidae</taxon>
        <taxon>Trichostrongylus</taxon>
    </lineage>
</organism>
<protein>
    <submittedName>
        <fullName evidence="2">Uncharacterized protein</fullName>
    </submittedName>
</protein>
<evidence type="ECO:0000256" key="1">
    <source>
        <dbReference type="SAM" id="Coils"/>
    </source>
</evidence>
<keyword evidence="1" id="KW-0175">Coiled coil</keyword>
<dbReference type="AlphaFoldDB" id="A0AAN8ISV1"/>
<evidence type="ECO:0000313" key="3">
    <source>
        <dbReference type="Proteomes" id="UP001331761"/>
    </source>
</evidence>
<proteinExistence type="predicted"/>
<evidence type="ECO:0000313" key="2">
    <source>
        <dbReference type="EMBL" id="KAK5982158.1"/>
    </source>
</evidence>
<sequence>MSFHFYRKPMIASATALANLLKKYECYGENLVYPENEEELYETAIANTTLITSALTRIRTAVENVQEKVNKMEDQYSNAKKSDQKDLISELHEIDKESQYSQHLASAEEFIHTLEGQLTDAKVNLGRAQRKLKLPSPSGGIENASIHSTNGSNWSYYLAKAPWL</sequence>
<accession>A0AAN8ISV1</accession>
<dbReference type="Proteomes" id="UP001331761">
    <property type="component" value="Unassembled WGS sequence"/>
</dbReference>
<feature type="coiled-coil region" evidence="1">
    <location>
        <begin position="55"/>
        <end position="82"/>
    </location>
</feature>
<reference evidence="2 3" key="1">
    <citation type="submission" date="2019-10" db="EMBL/GenBank/DDBJ databases">
        <title>Assembly and Annotation for the nematode Trichostrongylus colubriformis.</title>
        <authorList>
            <person name="Martin J."/>
        </authorList>
    </citation>
    <scope>NUCLEOTIDE SEQUENCE [LARGE SCALE GENOMIC DNA]</scope>
    <source>
        <strain evidence="2">G859</strain>
        <tissue evidence="2">Whole worm</tissue>
    </source>
</reference>